<evidence type="ECO:0000313" key="2">
    <source>
        <dbReference type="EMBL" id="PLR25599.1"/>
    </source>
</evidence>
<dbReference type="Proteomes" id="UP000234479">
    <property type="component" value="Unassembled WGS sequence"/>
</dbReference>
<keyword evidence="3" id="KW-1185">Reference proteome</keyword>
<comment type="caution">
    <text evidence="2">The sequence shown here is derived from an EMBL/GenBank/DDBJ whole genome shotgun (WGS) entry which is preliminary data.</text>
</comment>
<dbReference type="SUPFAM" id="SSF64288">
    <property type="entry name" value="Chorismate lyase-like"/>
    <property type="match status" value="1"/>
</dbReference>
<reference evidence="2 3" key="1">
    <citation type="submission" date="2017-12" db="EMBL/GenBank/DDBJ databases">
        <title>The genome sequence of Caulobacter sp. 410.</title>
        <authorList>
            <person name="Gao J."/>
            <person name="Mao X."/>
            <person name="Sun J."/>
        </authorList>
    </citation>
    <scope>NUCLEOTIDE SEQUENCE [LARGE SCALE GENOMIC DNA]</scope>
    <source>
        <strain evidence="2 3">410</strain>
    </source>
</reference>
<evidence type="ECO:0000313" key="3">
    <source>
        <dbReference type="Proteomes" id="UP000234479"/>
    </source>
</evidence>
<dbReference type="AlphaFoldDB" id="A0A2N5DHQ8"/>
<dbReference type="EMBL" id="PJRS01000020">
    <property type="protein sequence ID" value="PLR25599.1"/>
    <property type="molecule type" value="Genomic_DNA"/>
</dbReference>
<accession>A0A2N5DHQ8</accession>
<dbReference type="InterPro" id="IPR011663">
    <property type="entry name" value="UTRA"/>
</dbReference>
<sequence>MNEQTLNLLPAAEVRLPGLDLWDGSPDPPRREVRILDVIHRMFDFAVDRTNTIERRVLHLRALHLLDGKPVLVEKRVMQDSLVFAALGSSERTFADPLRAWNAIPDIAAGRAKLTFSDTRALPCQGEEAGLLEAGAGVPALVYRHEAADDEHQIFFNVEQCAVNLKLRTLEGKAYWDYLD</sequence>
<proteinExistence type="predicted"/>
<feature type="domain" description="UbiC transcription regulator-associated" evidence="1">
    <location>
        <begin position="55"/>
        <end position="155"/>
    </location>
</feature>
<organism evidence="2 3">
    <name type="scientific">Caulobacter zeae</name>
    <dbReference type="NCBI Taxonomy" id="2055137"/>
    <lineage>
        <taxon>Bacteria</taxon>
        <taxon>Pseudomonadati</taxon>
        <taxon>Pseudomonadota</taxon>
        <taxon>Alphaproteobacteria</taxon>
        <taxon>Caulobacterales</taxon>
        <taxon>Caulobacteraceae</taxon>
        <taxon>Caulobacter</taxon>
    </lineage>
</organism>
<dbReference type="GO" id="GO:0006355">
    <property type="term" value="P:regulation of DNA-templated transcription"/>
    <property type="evidence" value="ECO:0007669"/>
    <property type="project" value="InterPro"/>
</dbReference>
<protein>
    <recommendedName>
        <fullName evidence="1">UbiC transcription regulator-associated domain-containing protein</fullName>
    </recommendedName>
</protein>
<evidence type="ECO:0000259" key="1">
    <source>
        <dbReference type="Pfam" id="PF07702"/>
    </source>
</evidence>
<gene>
    <name evidence="2" type="ORF">SGCZBJ_11145</name>
</gene>
<dbReference type="Gene3D" id="3.40.1410.10">
    <property type="entry name" value="Chorismate lyase-like"/>
    <property type="match status" value="1"/>
</dbReference>
<dbReference type="RefSeq" id="WP_101718078.1">
    <property type="nucleotide sequence ID" value="NZ_PJRS01000020.1"/>
</dbReference>
<dbReference type="Pfam" id="PF07702">
    <property type="entry name" value="UTRA"/>
    <property type="match status" value="1"/>
</dbReference>
<dbReference type="OrthoDB" id="7192603at2"/>
<dbReference type="GO" id="GO:0003677">
    <property type="term" value="F:DNA binding"/>
    <property type="evidence" value="ECO:0007669"/>
    <property type="project" value="InterPro"/>
</dbReference>
<name>A0A2N5DHQ8_9CAUL</name>
<dbReference type="InterPro" id="IPR028978">
    <property type="entry name" value="Chorismate_lyase_/UTRA_dom_sf"/>
</dbReference>